<evidence type="ECO:0000256" key="5">
    <source>
        <dbReference type="ARBA" id="ARBA00022944"/>
    </source>
</evidence>
<evidence type="ECO:0000256" key="4">
    <source>
        <dbReference type="ARBA" id="ARBA00022679"/>
    </source>
</evidence>
<dbReference type="GO" id="GO:0047355">
    <property type="term" value="F:CDP-glycerol glycerophosphotransferase activity"/>
    <property type="evidence" value="ECO:0007669"/>
    <property type="project" value="InterPro"/>
</dbReference>
<dbReference type="Pfam" id="PF04464">
    <property type="entry name" value="Glyphos_transf"/>
    <property type="match status" value="2"/>
</dbReference>
<keyword evidence="4" id="KW-0808">Transferase</keyword>
<dbReference type="Proteomes" id="UP000295681">
    <property type="component" value="Unassembled WGS sequence"/>
</dbReference>
<accession>A0A4R5N8X0</accession>
<evidence type="ECO:0000313" key="9">
    <source>
        <dbReference type="Proteomes" id="UP000295681"/>
    </source>
</evidence>
<sequence>MLEVQKDKLPKVTAIVAAYNVEYYIEETLDSLVNQTYPNLEILVIDDGSSDDTLNLVNYYASKYSQIKVMTQQNSGIARTRNKGIMVANGKYITFVDGDDVVPKNAYEKMVESLLISDSDMVSGFVKHINSTHTYPAGMFKVAIKDTVRQTNIRQHPELVYETTVWNKMYRRDFLIDHNIFFPEDRAFAEDIPFTMMAHMTARTVDIISNTVYFWRIRDRGDVSATQDRANLDFFDQRIEMLLLARNIILSKSETDNVLKSFDFKLFDHDLNIYLQMFENRSESFLLKFHQRIVRLVRQVGEASIKTMPLNKQIYYFAFFNADFTTYRRYINRRLDQTPLELVKGHLQIKDSALSKDILSQISLYNALLPHYLLTDVYFDEESSNAVIKGEWFLEGFQDITPNSEEIHARIVNIDNHQSVDVEIIRGKRYERKGLRYIKRFDPFTINLDYQKIAHVISSGRWKIKLTNRIGEATCEEFVGNPLSAKTQKFSKIEEASRISSSFNHSWELVLNVADKVDIQNEKDKILISVDAIQYNHQNIRIVFSTNKTVSLLKIISRKSNDISELEKLDDNQYVWETTVNDADMTFDHISNFSIESDNNKTLLLSRTDVSVTEQNEILTLSSTVNNHFNLLLNTNKLLVDNGYFKKNKLYLQLHDVVNVKNVVAVNSDEEVTLPIQQNHHNIIVQLDTSNGDYVLQNMNYDLYLKDAQSKMYVLHLDNVMIDFTKEHRYKHQRHVIWRSRMGTLRIKSNIIWHLFWDKTPRRRKFTEWVLYPLMRLLPLKKNIWVFDSYWSSKFSSNEKAIYEYIQENHPEIKNIWIFNDPNVPITGNGKKVRKGSIEYWWYMARAKYLVQNTNFPQNYVKRVGQIEIETLHGTFMKTMGFDEPNFRFASRWTQERFAQRNERWDYLVSPSKFMDKVAPEAFRYQHKVLHTGFPRNDQLIKNNNPSSIGKLKHKLSLPLNKEIVLYAPTYRQTNGFDFQIDLDEYVKNLGDKQILLVRLHYFIASQLDLSQYAGQVIDMSSYPEIEDLYLVSDILITDYSSVMFDYAMLHRPMVFYAYDLEWYTNPKNRGTYLDYVDTVPGPIVKTNQELMEVLSDTTRLKQFDRQRLQKFYEEFTTYGQTGNAAQEVVEQVLNGDIEPSSQVYNQHAFRDAIWKLLQVKKPFITLLNYWSKKLKRDEKLVIFSSFGGTQTSDSPKAIFDMMKAKFPDYKLLWLAKDNQYQSLFKKEGFKTLSMEQYRSIRLLSKAKYWVINDDFLSGWQPPQDIVVLQTGQGTSQKLIGADIKKVISAGKTRNNYVKEILANASQWTYTLSNSTFASQQKISGYQLEEHQVFATGYPKNDVLIREKDNTNYQKQLRRQFNIDDSKTVFLYEPTWRDDDAIRHGHYQAKVRFDIEDLQRKFGDRIQLVVKWSHTFDELPDLSQYHDFVIDLSSEQDTTKLYLLSDVLITDYSAGIFDFALLNRPILRYTPDFSSVSNNSGLIDDNLLPTKLMTYDSLCDAIDLVISKDTHDFLPTREMKDKYLTWDTGRATENAIDLLLGRLSNSWVEEESDNKLKRVKIIDGAVQWSWNTSDFCVQGNFNSSNNDLYDVIKTKVQVSEMNHQILSGPYLLVRLPNQDNKWVLLEETYDMN</sequence>
<comment type="similarity">
    <text evidence="2">Belongs to the CDP-glycerol glycerophosphotransferase family.</text>
</comment>
<keyword evidence="9" id="KW-1185">Reference proteome</keyword>
<dbReference type="InterPro" id="IPR007554">
    <property type="entry name" value="Glycerophosphate_synth"/>
</dbReference>
<dbReference type="GO" id="GO:0005886">
    <property type="term" value="C:plasma membrane"/>
    <property type="evidence" value="ECO:0007669"/>
    <property type="project" value="UniProtKB-SubCell"/>
</dbReference>
<protein>
    <recommendedName>
        <fullName evidence="7">Glycosyltransferase 2-like domain-containing protein</fullName>
    </recommendedName>
</protein>
<dbReference type="EMBL" id="PUFI01000014">
    <property type="protein sequence ID" value="TDG67954.1"/>
    <property type="molecule type" value="Genomic_DNA"/>
</dbReference>
<dbReference type="PANTHER" id="PTHR37316">
    <property type="entry name" value="TEICHOIC ACID GLYCEROL-PHOSPHATE PRIMASE"/>
    <property type="match status" value="1"/>
</dbReference>
<name>A0A4R5N8X0_9LACO</name>
<keyword evidence="5" id="KW-0777">Teichoic acid biosynthesis</keyword>
<dbReference type="RefSeq" id="WP_133264350.1">
    <property type="nucleotide sequence ID" value="NZ_JAGYGP010000001.1"/>
</dbReference>
<reference evidence="8 9" key="1">
    <citation type="journal article" date="2019" name="Appl. Microbiol. Biotechnol.">
        <title>Uncovering carbohydrate metabolism through a genotype-phenotype association study of 56 lactic acid bacteria genomes.</title>
        <authorList>
            <person name="Buron-Moles G."/>
            <person name="Chailyan A."/>
            <person name="Dolejs I."/>
            <person name="Forster J."/>
            <person name="Miks M.H."/>
        </authorList>
    </citation>
    <scope>NUCLEOTIDE SEQUENCE [LARGE SCALE GENOMIC DNA]</scope>
    <source>
        <strain evidence="8 9">ATCC 700006</strain>
    </source>
</reference>
<proteinExistence type="inferred from homology"/>
<dbReference type="Gene3D" id="3.40.50.11820">
    <property type="match status" value="2"/>
</dbReference>
<gene>
    <name evidence="8" type="ORF">C5L23_000260</name>
</gene>
<dbReference type="SUPFAM" id="SSF53756">
    <property type="entry name" value="UDP-Glycosyltransferase/glycogen phosphorylase"/>
    <property type="match status" value="2"/>
</dbReference>
<evidence type="ECO:0000313" key="8">
    <source>
        <dbReference type="EMBL" id="TDG67954.1"/>
    </source>
</evidence>
<comment type="caution">
    <text evidence="8">The sequence shown here is derived from an EMBL/GenBank/DDBJ whole genome shotgun (WGS) entry which is preliminary data.</text>
</comment>
<evidence type="ECO:0000256" key="1">
    <source>
        <dbReference type="ARBA" id="ARBA00004202"/>
    </source>
</evidence>
<dbReference type="Pfam" id="PF00535">
    <property type="entry name" value="Glycos_transf_2"/>
    <property type="match status" value="1"/>
</dbReference>
<feature type="domain" description="Glycosyltransferase 2-like" evidence="7">
    <location>
        <begin position="14"/>
        <end position="174"/>
    </location>
</feature>
<dbReference type="GO" id="GO:0019350">
    <property type="term" value="P:teichoic acid biosynthetic process"/>
    <property type="evidence" value="ECO:0007669"/>
    <property type="project" value="UniProtKB-KW"/>
</dbReference>
<keyword evidence="3" id="KW-1003">Cell membrane</keyword>
<evidence type="ECO:0000256" key="2">
    <source>
        <dbReference type="ARBA" id="ARBA00010488"/>
    </source>
</evidence>
<organism evidence="8 9">
    <name type="scientific">Leuconostoc fallax</name>
    <dbReference type="NCBI Taxonomy" id="1251"/>
    <lineage>
        <taxon>Bacteria</taxon>
        <taxon>Bacillati</taxon>
        <taxon>Bacillota</taxon>
        <taxon>Bacilli</taxon>
        <taxon>Lactobacillales</taxon>
        <taxon>Lactobacillaceae</taxon>
        <taxon>Leuconostoc</taxon>
    </lineage>
</organism>
<dbReference type="InterPro" id="IPR043149">
    <property type="entry name" value="TagF_N"/>
</dbReference>
<dbReference type="Gene3D" id="3.90.550.10">
    <property type="entry name" value="Spore Coat Polysaccharide Biosynthesis Protein SpsA, Chain A"/>
    <property type="match status" value="1"/>
</dbReference>
<evidence type="ECO:0000256" key="3">
    <source>
        <dbReference type="ARBA" id="ARBA00022475"/>
    </source>
</evidence>
<dbReference type="InterPro" id="IPR043148">
    <property type="entry name" value="TagF_C"/>
</dbReference>
<dbReference type="InterPro" id="IPR051612">
    <property type="entry name" value="Teichoic_Acid_Biosynth"/>
</dbReference>
<dbReference type="Gene3D" id="3.40.50.12580">
    <property type="match status" value="2"/>
</dbReference>
<dbReference type="SUPFAM" id="SSF53448">
    <property type="entry name" value="Nucleotide-diphospho-sugar transferases"/>
    <property type="match status" value="1"/>
</dbReference>
<keyword evidence="6" id="KW-0472">Membrane</keyword>
<evidence type="ECO:0000256" key="6">
    <source>
        <dbReference type="ARBA" id="ARBA00023136"/>
    </source>
</evidence>
<dbReference type="PANTHER" id="PTHR37316:SF3">
    <property type="entry name" value="TEICHOIC ACID GLYCEROL-PHOSPHATE TRANSFERASE"/>
    <property type="match status" value="1"/>
</dbReference>
<dbReference type="InterPro" id="IPR029044">
    <property type="entry name" value="Nucleotide-diphossugar_trans"/>
</dbReference>
<dbReference type="CDD" id="cd00761">
    <property type="entry name" value="Glyco_tranf_GTA_type"/>
    <property type="match status" value="1"/>
</dbReference>
<comment type="subcellular location">
    <subcellularLocation>
        <location evidence="1">Cell membrane</location>
        <topology evidence="1">Peripheral membrane protein</topology>
    </subcellularLocation>
</comment>
<dbReference type="InterPro" id="IPR001173">
    <property type="entry name" value="Glyco_trans_2-like"/>
</dbReference>
<dbReference type="STRING" id="907931.GCA_000165675_01112"/>
<evidence type="ECO:0000259" key="7">
    <source>
        <dbReference type="Pfam" id="PF00535"/>
    </source>
</evidence>